<sequence length="523" mass="59565">MNLKPKKNGIIAAILIVIIIILTLVVNKIVENKIAAAIHNLPETFTVEYSTMSVHIWSGNLELSSLNMKITGETTNKIILDAQLASVVVEDISYWDYLVNNEITVDNLTLESVIAKYLHNPVVKNKDYEKGFLSGIKQVVNIGSLEINDADVLISDYDTNNVILNTPHLDFKLVELNINPNANTSKEKFDFKDFTLEMTHLKWATNAYENMFVESLSFHKTNATLKGFEYKTKYSKSKYSSILTKERDHFNVTIKTMKIFDMDFGLNKEEQFYFKSKSIKLNTPNVEIYRDKLVADDTSYKLLYGTSLRQLDFDLGIDKIQIENGSISYLEKVKAVENAGRLDFTNLNATISKLGNNYGNADTTIKVTSTFMENSPLVVDWNFKVADTTDQFVFKADLGVLNARQMNQFTQPNLYVDLKGELKQTYFTISGNPNRGRIDLKVKYDDFEIAVLKKNGKEKNKFISTIVNLFVSKDSDDERRNYRYGQSENVERNVTKSVFNFVWLNIKAALLSAMAGDGEKDDE</sequence>
<dbReference type="EMBL" id="LT629774">
    <property type="protein sequence ID" value="SDR80254.1"/>
    <property type="molecule type" value="Genomic_DNA"/>
</dbReference>
<keyword evidence="1" id="KW-0472">Membrane</keyword>
<gene>
    <name evidence="2" type="ORF">SAMN04489797_0164</name>
</gene>
<keyword evidence="1" id="KW-0812">Transmembrane</keyword>
<keyword evidence="1" id="KW-1133">Transmembrane helix</keyword>
<reference evidence="2 3" key="1">
    <citation type="submission" date="2016-10" db="EMBL/GenBank/DDBJ databases">
        <authorList>
            <person name="Varghese N."/>
            <person name="Submissions S."/>
        </authorList>
    </citation>
    <scope>NUCLEOTIDE SEQUENCE [LARGE SCALE GENOMIC DNA]</scope>
    <source>
        <strain evidence="2 3">RHA_55</strain>
    </source>
</reference>
<keyword evidence="3" id="KW-1185">Reference proteome</keyword>
<dbReference type="Proteomes" id="UP000198963">
    <property type="component" value="Chromosome I"/>
</dbReference>
<protein>
    <recommendedName>
        <fullName evidence="4">DUF748 domain-containing protein</fullName>
    </recommendedName>
</protein>
<dbReference type="STRING" id="1249933.SAMN04489797_0164"/>
<name>A0A1H1M095_9FLAO</name>
<dbReference type="AlphaFoldDB" id="A0A1H1M095"/>
<accession>A0A1H1M095</accession>
<evidence type="ECO:0000313" key="2">
    <source>
        <dbReference type="EMBL" id="SDR80254.1"/>
    </source>
</evidence>
<organism evidence="2 3">
    <name type="scientific">Winogradskyella sediminis</name>
    <dbReference type="NCBI Taxonomy" id="1382466"/>
    <lineage>
        <taxon>Bacteria</taxon>
        <taxon>Pseudomonadati</taxon>
        <taxon>Bacteroidota</taxon>
        <taxon>Flavobacteriia</taxon>
        <taxon>Flavobacteriales</taxon>
        <taxon>Flavobacteriaceae</taxon>
        <taxon>Winogradskyella</taxon>
    </lineage>
</organism>
<evidence type="ECO:0008006" key="4">
    <source>
        <dbReference type="Google" id="ProtNLM"/>
    </source>
</evidence>
<dbReference type="RefSeq" id="WP_092443315.1">
    <property type="nucleotide sequence ID" value="NZ_LT629774.1"/>
</dbReference>
<evidence type="ECO:0000313" key="3">
    <source>
        <dbReference type="Proteomes" id="UP000198963"/>
    </source>
</evidence>
<evidence type="ECO:0000256" key="1">
    <source>
        <dbReference type="SAM" id="Phobius"/>
    </source>
</evidence>
<feature type="transmembrane region" description="Helical" evidence="1">
    <location>
        <begin position="9"/>
        <end position="30"/>
    </location>
</feature>
<proteinExistence type="predicted"/>